<dbReference type="AlphaFoldDB" id="A0A545TR52"/>
<evidence type="ECO:0000256" key="4">
    <source>
        <dbReference type="ARBA" id="ARBA00022989"/>
    </source>
</evidence>
<gene>
    <name evidence="8" type="ORF">FKG95_13360</name>
</gene>
<feature type="transmembrane region" description="Helical" evidence="6">
    <location>
        <begin position="272"/>
        <end position="289"/>
    </location>
</feature>
<dbReference type="InterPro" id="IPR000620">
    <property type="entry name" value="EamA_dom"/>
</dbReference>
<evidence type="ECO:0000313" key="9">
    <source>
        <dbReference type="Proteomes" id="UP000315252"/>
    </source>
</evidence>
<feature type="transmembrane region" description="Helical" evidence="6">
    <location>
        <begin position="109"/>
        <end position="127"/>
    </location>
</feature>
<evidence type="ECO:0000256" key="1">
    <source>
        <dbReference type="ARBA" id="ARBA00004141"/>
    </source>
</evidence>
<keyword evidence="5 6" id="KW-0472">Membrane</keyword>
<keyword evidence="3 6" id="KW-0812">Transmembrane</keyword>
<evidence type="ECO:0000313" key="8">
    <source>
        <dbReference type="EMBL" id="TQV79694.1"/>
    </source>
</evidence>
<dbReference type="GO" id="GO:0016020">
    <property type="term" value="C:membrane"/>
    <property type="evidence" value="ECO:0007669"/>
    <property type="project" value="UniProtKB-SubCell"/>
</dbReference>
<feature type="transmembrane region" description="Helical" evidence="6">
    <location>
        <begin position="160"/>
        <end position="178"/>
    </location>
</feature>
<comment type="subcellular location">
    <subcellularLocation>
        <location evidence="1">Membrane</location>
        <topology evidence="1">Multi-pass membrane protein</topology>
    </subcellularLocation>
</comment>
<dbReference type="PANTHER" id="PTHR22911:SF6">
    <property type="entry name" value="SOLUTE CARRIER FAMILY 35 MEMBER G1"/>
    <property type="match status" value="1"/>
</dbReference>
<accession>A0A545TR52</accession>
<feature type="transmembrane region" description="Helical" evidence="6">
    <location>
        <begin position="190"/>
        <end position="210"/>
    </location>
</feature>
<evidence type="ECO:0000259" key="7">
    <source>
        <dbReference type="Pfam" id="PF00892"/>
    </source>
</evidence>
<dbReference type="RefSeq" id="WP_142896874.1">
    <property type="nucleotide sequence ID" value="NZ_ML660055.1"/>
</dbReference>
<proteinExistence type="inferred from homology"/>
<dbReference type="Proteomes" id="UP000315252">
    <property type="component" value="Unassembled WGS sequence"/>
</dbReference>
<reference evidence="8 9" key="1">
    <citation type="submission" date="2019-06" db="EMBL/GenBank/DDBJ databases">
        <title>Whole genome sequence for Rhodospirillaceae sp. R148.</title>
        <authorList>
            <person name="Wang G."/>
        </authorList>
    </citation>
    <scope>NUCLEOTIDE SEQUENCE [LARGE SCALE GENOMIC DNA]</scope>
    <source>
        <strain evidence="8 9">R148</strain>
    </source>
</reference>
<comment type="caution">
    <text evidence="8">The sequence shown here is derived from an EMBL/GenBank/DDBJ whole genome shotgun (WGS) entry which is preliminary data.</text>
</comment>
<feature type="transmembrane region" description="Helical" evidence="6">
    <location>
        <begin position="216"/>
        <end position="235"/>
    </location>
</feature>
<evidence type="ECO:0000256" key="5">
    <source>
        <dbReference type="ARBA" id="ARBA00023136"/>
    </source>
</evidence>
<feature type="domain" description="EamA" evidence="7">
    <location>
        <begin position="20"/>
        <end position="150"/>
    </location>
</feature>
<dbReference type="EMBL" id="VHSH01000004">
    <property type="protein sequence ID" value="TQV79694.1"/>
    <property type="molecule type" value="Genomic_DNA"/>
</dbReference>
<dbReference type="InterPro" id="IPR037185">
    <property type="entry name" value="EmrE-like"/>
</dbReference>
<feature type="domain" description="EamA" evidence="7">
    <location>
        <begin position="165"/>
        <end position="288"/>
    </location>
</feature>
<dbReference type="SUPFAM" id="SSF103481">
    <property type="entry name" value="Multidrug resistance efflux transporter EmrE"/>
    <property type="match status" value="2"/>
</dbReference>
<feature type="transmembrane region" description="Helical" evidence="6">
    <location>
        <begin position="21"/>
        <end position="42"/>
    </location>
</feature>
<keyword evidence="9" id="KW-1185">Reference proteome</keyword>
<dbReference type="Pfam" id="PF00892">
    <property type="entry name" value="EamA"/>
    <property type="match status" value="2"/>
</dbReference>
<name>A0A545TR52_9PROT</name>
<evidence type="ECO:0000256" key="3">
    <source>
        <dbReference type="ARBA" id="ARBA00022692"/>
    </source>
</evidence>
<evidence type="ECO:0000256" key="2">
    <source>
        <dbReference type="ARBA" id="ARBA00009853"/>
    </source>
</evidence>
<keyword evidence="4 6" id="KW-1133">Transmembrane helix</keyword>
<protein>
    <submittedName>
        <fullName evidence="8">DMT family transporter</fullName>
    </submittedName>
</protein>
<dbReference type="OrthoDB" id="9812899at2"/>
<comment type="similarity">
    <text evidence="2">Belongs to the drug/metabolite transporter (DMT) superfamily. 10 TMS drug/metabolite exporter (DME) (TC 2.A.7.3) family.</text>
</comment>
<feature type="transmembrane region" description="Helical" evidence="6">
    <location>
        <begin position="48"/>
        <end position="67"/>
    </location>
</feature>
<evidence type="ECO:0000256" key="6">
    <source>
        <dbReference type="SAM" id="Phobius"/>
    </source>
</evidence>
<sequence length="309" mass="33720">MSPPKLSFNRIDAISAPVQGALLMTLAALGFSIMNILIRYAADELHPIQIAFFRNFFALAFVLPWLFRHGLAGLRTERPGMHLARSVVGLSAMFCWFTSITILPLAEAVALNFTVPLFATAGAYFILREAVGVRRWSATLAGFLGVIVILRPGFVEITPAMAMPVIAAGFMAGSVLLVKTLSRTEDTVAMVLIMNLIMTPLSLIPALFVWEWPSWTVLGYLTLIGLVATIAHLALTKSYRLADASAVIPFDYARLPFVAFLAYFAFGEVPDEWTWIGAGIIAASAIYIAQREAKVARERTAAEAPRAQI</sequence>
<feature type="transmembrane region" description="Helical" evidence="6">
    <location>
        <begin position="247"/>
        <end position="266"/>
    </location>
</feature>
<feature type="transmembrane region" description="Helical" evidence="6">
    <location>
        <begin position="87"/>
        <end position="103"/>
    </location>
</feature>
<dbReference type="PANTHER" id="PTHR22911">
    <property type="entry name" value="ACYL-MALONYL CONDENSING ENZYME-RELATED"/>
    <property type="match status" value="1"/>
</dbReference>
<organism evidence="8 9">
    <name type="scientific">Denitrobaculum tricleocarpae</name>
    <dbReference type="NCBI Taxonomy" id="2591009"/>
    <lineage>
        <taxon>Bacteria</taxon>
        <taxon>Pseudomonadati</taxon>
        <taxon>Pseudomonadota</taxon>
        <taxon>Alphaproteobacteria</taxon>
        <taxon>Rhodospirillales</taxon>
        <taxon>Rhodospirillaceae</taxon>
        <taxon>Denitrobaculum</taxon>
    </lineage>
</organism>
<feature type="transmembrane region" description="Helical" evidence="6">
    <location>
        <begin position="136"/>
        <end position="154"/>
    </location>
</feature>